<reference evidence="11" key="2">
    <citation type="submission" date="2025-08" db="UniProtKB">
        <authorList>
            <consortium name="Ensembl"/>
        </authorList>
    </citation>
    <scope>IDENTIFICATION</scope>
    <source>
        <strain evidence="11">Glennie</strain>
    </source>
</reference>
<dbReference type="GO" id="GO:0000786">
    <property type="term" value="C:nucleosome"/>
    <property type="evidence" value="ECO:0007669"/>
    <property type="project" value="InterPro"/>
</dbReference>
<keyword evidence="1" id="KW-0158">Chromosome</keyword>
<dbReference type="KEGG" id="oaa:103170173"/>
<dbReference type="GO" id="GO:0030261">
    <property type="term" value="P:chromosome condensation"/>
    <property type="evidence" value="ECO:0000318"/>
    <property type="project" value="GO_Central"/>
</dbReference>
<dbReference type="InterPro" id="IPR005818">
    <property type="entry name" value="Histone_H1/H5_H15"/>
</dbReference>
<feature type="region of interest" description="Disordered" evidence="9">
    <location>
        <begin position="104"/>
        <end position="343"/>
    </location>
</feature>
<evidence type="ECO:0000256" key="1">
    <source>
        <dbReference type="ARBA" id="ARBA00022454"/>
    </source>
</evidence>
<dbReference type="GO" id="GO:0006334">
    <property type="term" value="P:nucleosome assembly"/>
    <property type="evidence" value="ECO:0007669"/>
    <property type="project" value="InterPro"/>
</dbReference>
<dbReference type="RefSeq" id="XP_007665197.1">
    <property type="nucleotide sequence ID" value="XM_007667007.4"/>
</dbReference>
<dbReference type="OMA" id="GCTHPPT"/>
<dbReference type="PROSITE" id="PS51504">
    <property type="entry name" value="H15"/>
    <property type="match status" value="1"/>
</dbReference>
<dbReference type="Ensembl" id="ENSOANT00000046715.1">
    <property type="protein sequence ID" value="ENSOANP00000039796.1"/>
    <property type="gene ID" value="ENSOANG00000037378.1"/>
</dbReference>
<dbReference type="GO" id="GO:0031492">
    <property type="term" value="F:nucleosomal DNA binding"/>
    <property type="evidence" value="ECO:0000318"/>
    <property type="project" value="GO_Central"/>
</dbReference>
<feature type="compositionally biased region" description="Basic and acidic residues" evidence="9">
    <location>
        <begin position="26"/>
        <end position="38"/>
    </location>
</feature>
<evidence type="ECO:0000256" key="4">
    <source>
        <dbReference type="ARBA" id="ARBA00056213"/>
    </source>
</evidence>
<feature type="domain" description="H15" evidence="10">
    <location>
        <begin position="43"/>
        <end position="121"/>
    </location>
</feature>
<dbReference type="GeneID" id="103170173"/>
<name>A0A6I8NGG3_ORNAN</name>
<keyword evidence="3" id="KW-0539">Nucleus</keyword>
<evidence type="ECO:0000256" key="5">
    <source>
        <dbReference type="ARBA" id="ARBA00073462"/>
    </source>
</evidence>
<dbReference type="GO" id="GO:0003690">
    <property type="term" value="F:double-stranded DNA binding"/>
    <property type="evidence" value="ECO:0000318"/>
    <property type="project" value="GO_Central"/>
</dbReference>
<evidence type="ECO:0000313" key="11">
    <source>
        <dbReference type="Ensembl" id="ENSOANP00000039796.1"/>
    </source>
</evidence>
<keyword evidence="12" id="KW-1185">Reference proteome</keyword>
<dbReference type="SMART" id="SM00526">
    <property type="entry name" value="H15"/>
    <property type="match status" value="1"/>
</dbReference>
<proteinExistence type="predicted"/>
<dbReference type="Pfam" id="PF00538">
    <property type="entry name" value="Linker_histone"/>
    <property type="match status" value="1"/>
</dbReference>
<evidence type="ECO:0000259" key="10">
    <source>
        <dbReference type="PROSITE" id="PS51504"/>
    </source>
</evidence>
<evidence type="ECO:0000313" key="12">
    <source>
        <dbReference type="Proteomes" id="UP000002279"/>
    </source>
</evidence>
<keyword evidence="2" id="KW-0238">DNA-binding</keyword>
<feature type="region of interest" description="Disordered" evidence="9">
    <location>
        <begin position="1"/>
        <end position="40"/>
    </location>
</feature>
<evidence type="ECO:0000256" key="8">
    <source>
        <dbReference type="ARBA" id="ARBA00080360"/>
    </source>
</evidence>
<comment type="function">
    <text evidence="4">May play a key role in the control of gene expression during oogenesis and early embryogenesis, presumably through the perturbation of chromatin structure. Essential for meiotic maturation of germinal vesicle-stage oocytes. The somatic type linker histone H1c is rapidly replaced by H1oo in a donor nucleus transplanted into an oocyte. The greater mobility of H1oo as compared to H1c may contribute to this rapid replacement and increased instability of the embryonic chromatin structure. The rapid replacement of H1c with H1oo may play an important role in nuclear remodeling.</text>
</comment>
<dbReference type="InParanoid" id="A0A6I8NGG3"/>
<reference evidence="11" key="3">
    <citation type="submission" date="2025-09" db="UniProtKB">
        <authorList>
            <consortium name="Ensembl"/>
        </authorList>
    </citation>
    <scope>IDENTIFICATION</scope>
    <source>
        <strain evidence="11">Glennie</strain>
    </source>
</reference>
<evidence type="ECO:0000256" key="3">
    <source>
        <dbReference type="ARBA" id="ARBA00023242"/>
    </source>
</evidence>
<evidence type="ECO:0000256" key="9">
    <source>
        <dbReference type="SAM" id="MobiDB-lite"/>
    </source>
</evidence>
<dbReference type="OrthoDB" id="1110759at2759"/>
<gene>
    <name evidence="11" type="primary">LOC103170173</name>
</gene>
<dbReference type="Gene3D" id="1.10.10.10">
    <property type="entry name" value="Winged helix-like DNA-binding domain superfamily/Winged helix DNA-binding domain"/>
    <property type="match status" value="1"/>
</dbReference>
<dbReference type="GeneTree" id="ENSGT00940000160900"/>
<evidence type="ECO:0000256" key="2">
    <source>
        <dbReference type="ARBA" id="ARBA00023125"/>
    </source>
</evidence>
<dbReference type="AlphaFoldDB" id="A0A6I8NGG3"/>
<dbReference type="InterPro" id="IPR036390">
    <property type="entry name" value="WH_DNA-bd_sf"/>
</dbReference>
<dbReference type="GO" id="GO:0045910">
    <property type="term" value="P:negative regulation of DNA recombination"/>
    <property type="evidence" value="ECO:0000318"/>
    <property type="project" value="GO_Central"/>
</dbReference>
<dbReference type="InterPro" id="IPR036388">
    <property type="entry name" value="WH-like_DNA-bd_sf"/>
</dbReference>
<organism evidence="11 12">
    <name type="scientific">Ornithorhynchus anatinus</name>
    <name type="common">Duckbill platypus</name>
    <dbReference type="NCBI Taxonomy" id="9258"/>
    <lineage>
        <taxon>Eukaryota</taxon>
        <taxon>Metazoa</taxon>
        <taxon>Chordata</taxon>
        <taxon>Craniata</taxon>
        <taxon>Vertebrata</taxon>
        <taxon>Euteleostomi</taxon>
        <taxon>Mammalia</taxon>
        <taxon>Monotremata</taxon>
        <taxon>Ornithorhynchidae</taxon>
        <taxon>Ornithorhynchus</taxon>
    </lineage>
</organism>
<feature type="compositionally biased region" description="Basic and acidic residues" evidence="9">
    <location>
        <begin position="213"/>
        <end position="235"/>
    </location>
</feature>
<evidence type="ECO:0000256" key="7">
    <source>
        <dbReference type="ARBA" id="ARBA00078520"/>
    </source>
</evidence>
<dbReference type="GO" id="GO:0030527">
    <property type="term" value="F:structural constituent of chromatin"/>
    <property type="evidence" value="ECO:0007669"/>
    <property type="project" value="UniProtKB-ARBA"/>
</dbReference>
<evidence type="ECO:0000256" key="6">
    <source>
        <dbReference type="ARBA" id="ARBA00078404"/>
    </source>
</evidence>
<dbReference type="SUPFAM" id="SSF46785">
    <property type="entry name" value="Winged helix' DNA-binding domain"/>
    <property type="match status" value="1"/>
</dbReference>
<sequence length="343" mass="36270">MACCGEDEGACASTSSKDRGQRKKKQPEGKSKVGEKSRLLGCTHPPTLSMVVEALRANREKQGTSVAAIKSYILLKYPAVDQIRLKYLLKLALAKGIDHGILVRPPNSTAKGATGRFKLGPKGQTKKTSMGTKPQKKIPKPDKTVAKSKTKEATPKAESKDTKDVKVKPKAKKPKAKSTNDQSKAAATKSSEGKVGKKTKHKDAIGVKATRVKTTEKKNSRKEAKAVVGEKEPVGQKKASLPPKAKKAKGVSITVQKPKGTKGAEGKGITKVKAVPETSGTPGTKIRPVSGSKTSVASKPKELTAPNGLPKDKRKKTEATKGPRKAGPNSKGPLTKNSSKPAK</sequence>
<feature type="compositionally biased region" description="Basic and acidic residues" evidence="9">
    <location>
        <begin position="139"/>
        <end position="167"/>
    </location>
</feature>
<dbReference type="Bgee" id="ENSOANG00000037378">
    <property type="expression patterns" value="Expressed in ovary and 1 other cell type or tissue"/>
</dbReference>
<dbReference type="Proteomes" id="UP000002279">
    <property type="component" value="Chromosome X1"/>
</dbReference>
<reference evidence="11 12" key="1">
    <citation type="journal article" date="2008" name="Nature">
        <title>Genome analysis of the platypus reveals unique signatures of evolution.</title>
        <authorList>
            <person name="Warren W.C."/>
            <person name="Hillier L.W."/>
            <person name="Marshall Graves J.A."/>
            <person name="Birney E."/>
            <person name="Ponting C.P."/>
            <person name="Grutzner F."/>
            <person name="Belov K."/>
            <person name="Miller W."/>
            <person name="Clarke L."/>
            <person name="Chinwalla A.T."/>
            <person name="Yang S.P."/>
            <person name="Heger A."/>
            <person name="Locke D.P."/>
            <person name="Miethke P."/>
            <person name="Waters P.D."/>
            <person name="Veyrunes F."/>
            <person name="Fulton L."/>
            <person name="Fulton B."/>
            <person name="Graves T."/>
            <person name="Wallis J."/>
            <person name="Puente X.S."/>
            <person name="Lopez-Otin C."/>
            <person name="Ordonez G.R."/>
            <person name="Eichler E.E."/>
            <person name="Chen L."/>
            <person name="Cheng Z."/>
            <person name="Deakin J.E."/>
            <person name="Alsop A."/>
            <person name="Thompson K."/>
            <person name="Kirby P."/>
            <person name="Papenfuss A.T."/>
            <person name="Wakefield M.J."/>
            <person name="Olender T."/>
            <person name="Lancet D."/>
            <person name="Huttley G.A."/>
            <person name="Smit A.F."/>
            <person name="Pask A."/>
            <person name="Temple-Smith P."/>
            <person name="Batzer M.A."/>
            <person name="Walker J.A."/>
            <person name="Konkel M.K."/>
            <person name="Harris R.S."/>
            <person name="Whittington C.M."/>
            <person name="Wong E.S."/>
            <person name="Gemmell N.J."/>
            <person name="Buschiazzo E."/>
            <person name="Vargas Jentzsch I.M."/>
            <person name="Merkel A."/>
            <person name="Schmitz J."/>
            <person name="Zemann A."/>
            <person name="Churakov G."/>
            <person name="Kriegs J.O."/>
            <person name="Brosius J."/>
            <person name="Murchison E.P."/>
            <person name="Sachidanandam R."/>
            <person name="Smith C."/>
            <person name="Hannon G.J."/>
            <person name="Tsend-Ayush E."/>
            <person name="McMillan D."/>
            <person name="Attenborough R."/>
            <person name="Rens W."/>
            <person name="Ferguson-Smith M."/>
            <person name="Lefevre C.M."/>
            <person name="Sharp J.A."/>
            <person name="Nicholas K.R."/>
            <person name="Ray D.A."/>
            <person name="Kube M."/>
            <person name="Reinhardt R."/>
            <person name="Pringle T.H."/>
            <person name="Taylor J."/>
            <person name="Jones R.C."/>
            <person name="Nixon B."/>
            <person name="Dacheux J.L."/>
            <person name="Niwa H."/>
            <person name="Sekita Y."/>
            <person name="Huang X."/>
            <person name="Stark A."/>
            <person name="Kheradpour P."/>
            <person name="Kellis M."/>
            <person name="Flicek P."/>
            <person name="Chen Y."/>
            <person name="Webber C."/>
            <person name="Hardison R."/>
            <person name="Nelson J."/>
            <person name="Hallsworth-Pepin K."/>
            <person name="Delehaunty K."/>
            <person name="Markovic C."/>
            <person name="Minx P."/>
            <person name="Feng Y."/>
            <person name="Kremitzki C."/>
            <person name="Mitreva M."/>
            <person name="Glasscock J."/>
            <person name="Wylie T."/>
            <person name="Wohldmann P."/>
            <person name="Thiru P."/>
            <person name="Nhan M.N."/>
            <person name="Pohl C.S."/>
            <person name="Smith S.M."/>
            <person name="Hou S."/>
            <person name="Nefedov M."/>
            <person name="de Jong P.J."/>
            <person name="Renfree M.B."/>
            <person name="Mardis E.R."/>
            <person name="Wilson R.K."/>
        </authorList>
    </citation>
    <scope>NUCLEOTIDE SEQUENCE [LARGE SCALE GENOMIC DNA]</scope>
    <source>
        <strain evidence="11 12">Glennie</strain>
    </source>
</reference>
<dbReference type="GO" id="GO:0005634">
    <property type="term" value="C:nucleus"/>
    <property type="evidence" value="ECO:0000318"/>
    <property type="project" value="GO_Central"/>
</dbReference>
<protein>
    <recommendedName>
        <fullName evidence="5">Histone H1.8</fullName>
    </recommendedName>
    <alternativeName>
        <fullName evidence="8">Histone H1oo</fullName>
    </alternativeName>
    <alternativeName>
        <fullName evidence="6">Oocyte-specific histone H1</fullName>
    </alternativeName>
    <alternativeName>
        <fullName evidence="7">Oocyte-specific linker histone H1</fullName>
    </alternativeName>
</protein>
<dbReference type="FunFam" id="1.10.10.10:FF:000393">
    <property type="entry name" value="Oocyte-specific H1 histone"/>
    <property type="match status" value="1"/>
</dbReference>
<feature type="compositionally biased region" description="Polar residues" evidence="9">
    <location>
        <begin position="180"/>
        <end position="190"/>
    </location>
</feature>
<accession>A0A6I8NGG3</accession>